<accession>A0A8T0FZG2</accession>
<keyword evidence="1" id="KW-0472">Membrane</keyword>
<name>A0A8T0FZG2_ARGBR</name>
<proteinExistence type="predicted"/>
<comment type="caution">
    <text evidence="2">The sequence shown here is derived from an EMBL/GenBank/DDBJ whole genome shotgun (WGS) entry which is preliminary data.</text>
</comment>
<evidence type="ECO:0000256" key="1">
    <source>
        <dbReference type="SAM" id="Phobius"/>
    </source>
</evidence>
<evidence type="ECO:0000313" key="2">
    <source>
        <dbReference type="EMBL" id="KAF8794273.1"/>
    </source>
</evidence>
<dbReference type="AlphaFoldDB" id="A0A8T0FZG2"/>
<gene>
    <name evidence="2" type="ORF">HNY73_002270</name>
</gene>
<sequence>MRSESIVNVSARTVTDCMNFCRGVCADACLAFDGEIGGVGKIVEIDESKYGKRKYNKGKRMEGEWFGGLVPVKVAAWLFLLPFLVPCLVSALVMVLPTLKQYVGSKLRDLGIKPAVVECHFFYALLQKFRRNQ</sequence>
<keyword evidence="3" id="KW-1185">Reference proteome</keyword>
<reference evidence="2" key="2">
    <citation type="submission" date="2020-06" db="EMBL/GenBank/DDBJ databases">
        <authorList>
            <person name="Sheffer M."/>
        </authorList>
    </citation>
    <scope>NUCLEOTIDE SEQUENCE</scope>
</reference>
<dbReference type="Proteomes" id="UP000807504">
    <property type="component" value="Unassembled WGS sequence"/>
</dbReference>
<dbReference type="EMBL" id="JABXBU010000002">
    <property type="protein sequence ID" value="KAF8794273.1"/>
    <property type="molecule type" value="Genomic_DNA"/>
</dbReference>
<keyword evidence="1" id="KW-0812">Transmembrane</keyword>
<protein>
    <submittedName>
        <fullName evidence="2">Uncharacterized protein</fullName>
    </submittedName>
</protein>
<evidence type="ECO:0000313" key="3">
    <source>
        <dbReference type="Proteomes" id="UP000807504"/>
    </source>
</evidence>
<feature type="transmembrane region" description="Helical" evidence="1">
    <location>
        <begin position="74"/>
        <end position="99"/>
    </location>
</feature>
<organism evidence="2 3">
    <name type="scientific">Argiope bruennichi</name>
    <name type="common">Wasp spider</name>
    <name type="synonym">Aranea bruennichi</name>
    <dbReference type="NCBI Taxonomy" id="94029"/>
    <lineage>
        <taxon>Eukaryota</taxon>
        <taxon>Metazoa</taxon>
        <taxon>Ecdysozoa</taxon>
        <taxon>Arthropoda</taxon>
        <taxon>Chelicerata</taxon>
        <taxon>Arachnida</taxon>
        <taxon>Araneae</taxon>
        <taxon>Araneomorphae</taxon>
        <taxon>Entelegynae</taxon>
        <taxon>Araneoidea</taxon>
        <taxon>Araneidae</taxon>
        <taxon>Argiope</taxon>
    </lineage>
</organism>
<keyword evidence="1" id="KW-1133">Transmembrane helix</keyword>
<reference evidence="2" key="1">
    <citation type="journal article" date="2020" name="bioRxiv">
        <title>Chromosome-level reference genome of the European wasp spider Argiope bruennichi: a resource for studies on range expansion and evolutionary adaptation.</title>
        <authorList>
            <person name="Sheffer M.M."/>
            <person name="Hoppe A."/>
            <person name="Krehenwinkel H."/>
            <person name="Uhl G."/>
            <person name="Kuss A.W."/>
            <person name="Jensen L."/>
            <person name="Jensen C."/>
            <person name="Gillespie R.G."/>
            <person name="Hoff K.J."/>
            <person name="Prost S."/>
        </authorList>
    </citation>
    <scope>NUCLEOTIDE SEQUENCE</scope>
</reference>